<dbReference type="Proteomes" id="UP000627715">
    <property type="component" value="Unassembled WGS sequence"/>
</dbReference>
<feature type="domain" description="N-acetylmuramoyl-L-alanine amidase" evidence="13">
    <location>
        <begin position="17"/>
        <end position="168"/>
    </location>
</feature>
<evidence type="ECO:0000256" key="9">
    <source>
        <dbReference type="ARBA" id="ARBA00022833"/>
    </source>
</evidence>
<dbReference type="SUPFAM" id="SSF55846">
    <property type="entry name" value="N-acetylmuramoyl-L-alanine amidase-like"/>
    <property type="match status" value="1"/>
</dbReference>
<comment type="subcellular location">
    <subcellularLocation>
        <location evidence="3">Cytoplasm</location>
    </subcellularLocation>
</comment>
<dbReference type="GO" id="GO:0005737">
    <property type="term" value="C:cytoplasm"/>
    <property type="evidence" value="ECO:0007669"/>
    <property type="project" value="UniProtKB-SubCell"/>
</dbReference>
<comment type="catalytic activity">
    <reaction evidence="1">
        <text>Hydrolyzes the link between N-acetylmuramoyl residues and L-amino acid residues in certain cell-wall glycopeptides.</text>
        <dbReference type="EC" id="3.5.1.28"/>
    </reaction>
</comment>
<evidence type="ECO:0000256" key="5">
    <source>
        <dbReference type="ARBA" id="ARBA00011901"/>
    </source>
</evidence>
<dbReference type="EMBL" id="BMIY01000009">
    <property type="protein sequence ID" value="GFZ78937.1"/>
    <property type="molecule type" value="Genomic_DNA"/>
</dbReference>
<dbReference type="InterPro" id="IPR051206">
    <property type="entry name" value="NAMLAA_amidase_2"/>
</dbReference>
<evidence type="ECO:0000256" key="12">
    <source>
        <dbReference type="ARBA" id="ARBA00042615"/>
    </source>
</evidence>
<reference evidence="14" key="2">
    <citation type="submission" date="2020-09" db="EMBL/GenBank/DDBJ databases">
        <authorList>
            <person name="Sun Q."/>
            <person name="Zhou Y."/>
        </authorList>
    </citation>
    <scope>NUCLEOTIDE SEQUENCE</scope>
    <source>
        <strain evidence="14">CGMCC 1.15425</strain>
    </source>
</reference>
<dbReference type="NCBIfam" id="NF008758">
    <property type="entry name" value="PRK11789.1"/>
    <property type="match status" value="1"/>
</dbReference>
<accession>A0A916QMB5</accession>
<evidence type="ECO:0000256" key="3">
    <source>
        <dbReference type="ARBA" id="ARBA00004496"/>
    </source>
</evidence>
<keyword evidence="9" id="KW-0862">Zinc</keyword>
<evidence type="ECO:0000256" key="4">
    <source>
        <dbReference type="ARBA" id="ARBA00007553"/>
    </source>
</evidence>
<keyword evidence="15" id="KW-1185">Reference proteome</keyword>
<keyword evidence="7" id="KW-0479">Metal-binding</keyword>
<dbReference type="GO" id="GO:0009253">
    <property type="term" value="P:peptidoglycan catabolic process"/>
    <property type="evidence" value="ECO:0007669"/>
    <property type="project" value="InterPro"/>
</dbReference>
<dbReference type="GO" id="GO:0008745">
    <property type="term" value="F:N-acetylmuramoyl-L-alanine amidase activity"/>
    <property type="evidence" value="ECO:0007669"/>
    <property type="project" value="UniProtKB-EC"/>
</dbReference>
<dbReference type="Gene3D" id="3.40.80.10">
    <property type="entry name" value="Peptidoglycan recognition protein-like"/>
    <property type="match status" value="1"/>
</dbReference>
<evidence type="ECO:0000256" key="10">
    <source>
        <dbReference type="ARBA" id="ARBA00023316"/>
    </source>
</evidence>
<dbReference type="CDD" id="cd06583">
    <property type="entry name" value="PGRP"/>
    <property type="match status" value="1"/>
</dbReference>
<dbReference type="Pfam" id="PF01510">
    <property type="entry name" value="Amidase_2"/>
    <property type="match status" value="1"/>
</dbReference>
<keyword evidence="10" id="KW-0961">Cell wall biogenesis/degradation</keyword>
<comment type="caution">
    <text evidence="14">The sequence shown here is derived from an EMBL/GenBank/DDBJ whole genome shotgun (WGS) entry which is preliminary data.</text>
</comment>
<evidence type="ECO:0000256" key="11">
    <source>
        <dbReference type="ARBA" id="ARBA00039257"/>
    </source>
</evidence>
<evidence type="ECO:0000256" key="7">
    <source>
        <dbReference type="ARBA" id="ARBA00022723"/>
    </source>
</evidence>
<evidence type="ECO:0000256" key="6">
    <source>
        <dbReference type="ARBA" id="ARBA00022490"/>
    </source>
</evidence>
<proteinExistence type="inferred from homology"/>
<sequence length="181" mass="20131">MGPISNHWLQGVQRCESPNHSDRPADTQPWLLVIHNISLPPGEYGGDWILDLFSNCLDPDFHPYFEGIADLKVSAHALIRRDGAVVQFVPFDKKAWHAGQSSYEGVASCNDFSIGVELEGCDTDSFTDAQYTTLAELTRCLFTYYPTLSPEHIAGHSDIAPGRKTDPGPYFDWARYKAAVV</sequence>
<dbReference type="AlphaFoldDB" id="A0A916QMB5"/>
<keyword evidence="6" id="KW-0963">Cytoplasm</keyword>
<dbReference type="PANTHER" id="PTHR30417">
    <property type="entry name" value="N-ACETYLMURAMOYL-L-ALANINE AMIDASE AMID"/>
    <property type="match status" value="1"/>
</dbReference>
<evidence type="ECO:0000256" key="8">
    <source>
        <dbReference type="ARBA" id="ARBA00022801"/>
    </source>
</evidence>
<dbReference type="GO" id="GO:0009254">
    <property type="term" value="P:peptidoglycan turnover"/>
    <property type="evidence" value="ECO:0007669"/>
    <property type="project" value="TreeGrafter"/>
</dbReference>
<evidence type="ECO:0000313" key="14">
    <source>
        <dbReference type="EMBL" id="GFZ78937.1"/>
    </source>
</evidence>
<gene>
    <name evidence="14" type="ORF">GCM10011403_22610</name>
</gene>
<dbReference type="SMART" id="SM00644">
    <property type="entry name" value="Ami_2"/>
    <property type="match status" value="1"/>
</dbReference>
<dbReference type="EC" id="3.5.1.28" evidence="5"/>
<dbReference type="InterPro" id="IPR002502">
    <property type="entry name" value="Amidase_domain"/>
</dbReference>
<dbReference type="InterPro" id="IPR036505">
    <property type="entry name" value="Amidase/PGRP_sf"/>
</dbReference>
<comment type="similarity">
    <text evidence="4">Belongs to the N-acetylmuramoyl-L-alanine amidase 2 family.</text>
</comment>
<organism evidence="14 15">
    <name type="scientific">Pseudohongiella nitratireducens</name>
    <dbReference type="NCBI Taxonomy" id="1768907"/>
    <lineage>
        <taxon>Bacteria</taxon>
        <taxon>Pseudomonadati</taxon>
        <taxon>Pseudomonadota</taxon>
        <taxon>Gammaproteobacteria</taxon>
        <taxon>Pseudomonadales</taxon>
        <taxon>Pseudohongiellaceae</taxon>
        <taxon>Pseudohongiella</taxon>
    </lineage>
</organism>
<reference evidence="14" key="1">
    <citation type="journal article" date="2014" name="Int. J. Syst. Evol. Microbiol.">
        <title>Complete genome sequence of Corynebacterium casei LMG S-19264T (=DSM 44701T), isolated from a smear-ripened cheese.</title>
        <authorList>
            <consortium name="US DOE Joint Genome Institute (JGI-PGF)"/>
            <person name="Walter F."/>
            <person name="Albersmeier A."/>
            <person name="Kalinowski J."/>
            <person name="Ruckert C."/>
        </authorList>
    </citation>
    <scope>NUCLEOTIDE SEQUENCE</scope>
    <source>
        <strain evidence="14">CGMCC 1.15425</strain>
    </source>
</reference>
<evidence type="ECO:0000256" key="1">
    <source>
        <dbReference type="ARBA" id="ARBA00001561"/>
    </source>
</evidence>
<keyword evidence="8" id="KW-0378">Hydrolase</keyword>
<name>A0A916QMB5_9GAMM</name>
<evidence type="ECO:0000259" key="13">
    <source>
        <dbReference type="SMART" id="SM00644"/>
    </source>
</evidence>
<evidence type="ECO:0000313" key="15">
    <source>
        <dbReference type="Proteomes" id="UP000627715"/>
    </source>
</evidence>
<dbReference type="GO" id="GO:0071555">
    <property type="term" value="P:cell wall organization"/>
    <property type="evidence" value="ECO:0007669"/>
    <property type="project" value="UniProtKB-KW"/>
</dbReference>
<evidence type="ECO:0000256" key="2">
    <source>
        <dbReference type="ARBA" id="ARBA00001947"/>
    </source>
</evidence>
<comment type="cofactor">
    <cofactor evidence="2">
        <name>Zn(2+)</name>
        <dbReference type="ChEBI" id="CHEBI:29105"/>
    </cofactor>
</comment>
<dbReference type="PANTHER" id="PTHR30417:SF4">
    <property type="entry name" value="1,6-ANHYDRO-N-ACETYLMURAMYL-L-ALANINE AMIDASE AMPD"/>
    <property type="match status" value="1"/>
</dbReference>
<protein>
    <recommendedName>
        <fullName evidence="11">1,6-anhydro-N-acetylmuramyl-L-alanine amidase AmpD</fullName>
        <ecNumber evidence="5">3.5.1.28</ecNumber>
    </recommendedName>
    <alternativeName>
        <fullName evidence="12">N-acetylmuramoyl-L-alanine amidase</fullName>
    </alternativeName>
</protein>
<dbReference type="GO" id="GO:0046872">
    <property type="term" value="F:metal ion binding"/>
    <property type="evidence" value="ECO:0007669"/>
    <property type="project" value="UniProtKB-KW"/>
</dbReference>